<proteinExistence type="predicted"/>
<comment type="caution">
    <text evidence="6">The sequence shown here is derived from an EMBL/GenBank/DDBJ whole genome shotgun (WGS) entry which is preliminary data.</text>
</comment>
<dbReference type="PROSITE" id="PS50088">
    <property type="entry name" value="ANK_REPEAT"/>
    <property type="match status" value="2"/>
</dbReference>
<feature type="compositionally biased region" description="Basic and acidic residues" evidence="5">
    <location>
        <begin position="8"/>
        <end position="21"/>
    </location>
</feature>
<reference evidence="6 7" key="1">
    <citation type="submission" date="2024-09" db="EMBL/GenBank/DDBJ databases">
        <title>Genome sequencing and assembly of Phytophthora oleae, isolate VK10A, causative agent of rot of olive drupes.</title>
        <authorList>
            <person name="Conti Taguali S."/>
            <person name="Riolo M."/>
            <person name="La Spada F."/>
            <person name="Cacciola S.O."/>
            <person name="Dionisio G."/>
        </authorList>
    </citation>
    <scope>NUCLEOTIDE SEQUENCE [LARGE SCALE GENOMIC DNA]</scope>
    <source>
        <strain evidence="6 7">VK10A</strain>
    </source>
</reference>
<dbReference type="PANTHER" id="PTHR24171">
    <property type="entry name" value="ANKYRIN REPEAT DOMAIN-CONTAINING PROTEIN 39-RELATED"/>
    <property type="match status" value="1"/>
</dbReference>
<evidence type="ECO:0000313" key="7">
    <source>
        <dbReference type="Proteomes" id="UP001632037"/>
    </source>
</evidence>
<keyword evidence="1" id="KW-0677">Repeat</keyword>
<evidence type="ECO:0000256" key="3">
    <source>
        <dbReference type="PROSITE-ProRule" id="PRU00023"/>
    </source>
</evidence>
<dbReference type="Gene3D" id="1.25.40.20">
    <property type="entry name" value="Ankyrin repeat-containing domain"/>
    <property type="match status" value="1"/>
</dbReference>
<evidence type="ECO:0000256" key="4">
    <source>
        <dbReference type="SAM" id="Coils"/>
    </source>
</evidence>
<feature type="region of interest" description="Disordered" evidence="5">
    <location>
        <begin position="1"/>
        <end position="22"/>
    </location>
</feature>
<gene>
    <name evidence="6" type="ORF">V7S43_007375</name>
</gene>
<dbReference type="AlphaFoldDB" id="A0ABD3FQA3"/>
<feature type="region of interest" description="Disordered" evidence="5">
    <location>
        <begin position="839"/>
        <end position="860"/>
    </location>
</feature>
<evidence type="ECO:0000313" key="6">
    <source>
        <dbReference type="EMBL" id="KAL3667825.1"/>
    </source>
</evidence>
<keyword evidence="4" id="KW-0175">Coiled coil</keyword>
<name>A0ABD3FQA3_9STRA</name>
<dbReference type="InterPro" id="IPR002110">
    <property type="entry name" value="Ankyrin_rpt"/>
</dbReference>
<feature type="coiled-coil region" evidence="4">
    <location>
        <begin position="238"/>
        <end position="294"/>
    </location>
</feature>
<dbReference type="PROSITE" id="PS50297">
    <property type="entry name" value="ANK_REP_REGION"/>
    <property type="match status" value="1"/>
</dbReference>
<feature type="repeat" description="ANK" evidence="3">
    <location>
        <begin position="77"/>
        <end position="109"/>
    </location>
</feature>
<organism evidence="6 7">
    <name type="scientific">Phytophthora oleae</name>
    <dbReference type="NCBI Taxonomy" id="2107226"/>
    <lineage>
        <taxon>Eukaryota</taxon>
        <taxon>Sar</taxon>
        <taxon>Stramenopiles</taxon>
        <taxon>Oomycota</taxon>
        <taxon>Peronosporomycetes</taxon>
        <taxon>Peronosporales</taxon>
        <taxon>Peronosporaceae</taxon>
        <taxon>Phytophthora</taxon>
    </lineage>
</organism>
<dbReference type="InterPro" id="IPR036770">
    <property type="entry name" value="Ankyrin_rpt-contain_sf"/>
</dbReference>
<sequence length="902" mass="102942">MVNRSRKKVVEDMPSRKDVASPRRSTVGLKLNAMQLSELLRPFWAELLQNNLKSVKKFLRENRSRVDFNAARYTPCADGTGLHLCAQHGFASCAQLLLEFGVKVDLHNKVGSTALHVACKFNQDEMVLFLLEFGARMDIPDLRNNVAFDVAPYTLIDKCLLAPQREKLALEQQEEAQLLEIHQAAVAEFERATLTKAHASMLLGDWESCAWEDWEALQAVNKLDREWSEQVQRSRETLESKRMMYTNLQLQLEKEQDQIVQMKETIFREARDRLQRAHEEMERMLMLNEETQQHWMREQQELWDQFGLLEAAKEFPNDADVQQWVLCTMISVMNEAESAGIAVNPHGERVTTDIDELLVREEVILVLRNVFQRFPNVRDLQLNTLRCFVHLARHCIKSRDASRVFNFLAKLVKNDVMALSRDVFFRFNEDVEISHLVAELLHHLLQFRGENAAHSLQFCQNRFSHQLPLQVLRLYESTFSLQNDANPSPDHDVPWSSESLLMARHHASFLLFTLAKYNVRKTLDKDGALPVVQRFFFQLTTSSSGDEDVKTSTLRYLVGSLALMYSPTRTGNNKTSPRSTLPAPWSVEELSHFLAFIRPWLAKCFVSSNESEPLANSYFSLAFWTVKLLRNVTQPLQCEIVQLRTLIRTRETFDLLGNVTLTIRKHKPGEGEDTAVHNIVVIWLELLEDIWLCRYNSDGQLAATPPFVMDFLLQLLELEAGLDGSTAILNIAAVLKLIALVLSNGKNTLYIVDREYKIDVALTIILKALPVASMQSNESVGGVHTLELLAHVLRVYLRFFDHERDHTKTDGNLHERCRAIGLCAALRAFGLLDSDRPSSAEASRCTPPNSHTGDSTSESKLRAKMQCARAYSRATAPQHCIQRETLCALTRALLRHAPCNCL</sequence>
<feature type="repeat" description="ANK" evidence="3">
    <location>
        <begin position="110"/>
        <end position="142"/>
    </location>
</feature>
<protein>
    <submittedName>
        <fullName evidence="6">Uncharacterized protein</fullName>
    </submittedName>
</protein>
<keyword evidence="7" id="KW-1185">Reference proteome</keyword>
<dbReference type="Pfam" id="PF12796">
    <property type="entry name" value="Ank_2"/>
    <property type="match status" value="1"/>
</dbReference>
<accession>A0ABD3FQA3</accession>
<dbReference type="EMBL" id="JBIMZQ010000013">
    <property type="protein sequence ID" value="KAL3667825.1"/>
    <property type="molecule type" value="Genomic_DNA"/>
</dbReference>
<keyword evidence="2 3" id="KW-0040">ANK repeat</keyword>
<evidence type="ECO:0000256" key="1">
    <source>
        <dbReference type="ARBA" id="ARBA00022737"/>
    </source>
</evidence>
<dbReference type="SUPFAM" id="SSF48403">
    <property type="entry name" value="Ankyrin repeat"/>
    <property type="match status" value="1"/>
</dbReference>
<evidence type="ECO:0000256" key="2">
    <source>
        <dbReference type="ARBA" id="ARBA00023043"/>
    </source>
</evidence>
<dbReference type="SMART" id="SM00248">
    <property type="entry name" value="ANK"/>
    <property type="match status" value="2"/>
</dbReference>
<dbReference type="Proteomes" id="UP001632037">
    <property type="component" value="Unassembled WGS sequence"/>
</dbReference>
<evidence type="ECO:0000256" key="5">
    <source>
        <dbReference type="SAM" id="MobiDB-lite"/>
    </source>
</evidence>
<feature type="compositionally biased region" description="Polar residues" evidence="5">
    <location>
        <begin position="846"/>
        <end position="858"/>
    </location>
</feature>